<comment type="caution">
    <text evidence="2">The sequence shown here is derived from an EMBL/GenBank/DDBJ whole genome shotgun (WGS) entry which is preliminary data.</text>
</comment>
<dbReference type="GeneID" id="63837643"/>
<proteinExistence type="predicted"/>
<dbReference type="AlphaFoldDB" id="A0A9P5CPK4"/>
<protein>
    <submittedName>
        <fullName evidence="2">Uncharacterized protein</fullName>
    </submittedName>
</protein>
<dbReference type="Proteomes" id="UP000803844">
    <property type="component" value="Unassembled WGS sequence"/>
</dbReference>
<feature type="chain" id="PRO_5040325662" evidence="1">
    <location>
        <begin position="23"/>
        <end position="173"/>
    </location>
</feature>
<dbReference type="RefSeq" id="XP_040777540.1">
    <property type="nucleotide sequence ID" value="XM_040920514.1"/>
</dbReference>
<name>A0A9P5CPK4_CRYP1</name>
<organism evidence="2 3">
    <name type="scientific">Cryphonectria parasitica (strain ATCC 38755 / EP155)</name>
    <dbReference type="NCBI Taxonomy" id="660469"/>
    <lineage>
        <taxon>Eukaryota</taxon>
        <taxon>Fungi</taxon>
        <taxon>Dikarya</taxon>
        <taxon>Ascomycota</taxon>
        <taxon>Pezizomycotina</taxon>
        <taxon>Sordariomycetes</taxon>
        <taxon>Sordariomycetidae</taxon>
        <taxon>Diaporthales</taxon>
        <taxon>Cryphonectriaceae</taxon>
        <taxon>Cryphonectria-Endothia species complex</taxon>
        <taxon>Cryphonectria</taxon>
    </lineage>
</organism>
<dbReference type="EMBL" id="MU032347">
    <property type="protein sequence ID" value="KAF3766579.1"/>
    <property type="molecule type" value="Genomic_DNA"/>
</dbReference>
<reference evidence="2" key="1">
    <citation type="journal article" date="2020" name="Phytopathology">
        <title>Genome sequence of the chestnut blight fungus Cryphonectria parasitica EP155: A fundamental resource for an archetypical invasive plant pathogen.</title>
        <authorList>
            <person name="Crouch J.A."/>
            <person name="Dawe A."/>
            <person name="Aerts A."/>
            <person name="Barry K."/>
            <person name="Churchill A.C.L."/>
            <person name="Grimwood J."/>
            <person name="Hillman B."/>
            <person name="Milgroom M.G."/>
            <person name="Pangilinan J."/>
            <person name="Smith M."/>
            <person name="Salamov A."/>
            <person name="Schmutz J."/>
            <person name="Yadav J."/>
            <person name="Grigoriev I.V."/>
            <person name="Nuss D."/>
        </authorList>
    </citation>
    <scope>NUCLEOTIDE SEQUENCE</scope>
    <source>
        <strain evidence="2">EP155</strain>
    </source>
</reference>
<dbReference type="OrthoDB" id="5272418at2759"/>
<evidence type="ECO:0000313" key="2">
    <source>
        <dbReference type="EMBL" id="KAF3766579.1"/>
    </source>
</evidence>
<gene>
    <name evidence="2" type="ORF">M406DRAFT_330384</name>
</gene>
<feature type="signal peptide" evidence="1">
    <location>
        <begin position="1"/>
        <end position="22"/>
    </location>
</feature>
<accession>A0A9P5CPK4</accession>
<sequence>MRSLLNTTLLGLFAFVLAMAGAIDIRSEVVHGMQYCGNFANADGSMSTQLVDKLGEGDLKDRQYTVAAHGCNRVQCWDTSGVYVCNDNDSELTVSGEQVSDVGELILSGCCMFSASGKDIGQEIMSGQQFTQWGWNVIVAYADCNVPITEKPSNLGGYGVNGGTCWEYSSMAG</sequence>
<keyword evidence="3" id="KW-1185">Reference proteome</keyword>
<keyword evidence="1" id="KW-0732">Signal</keyword>
<evidence type="ECO:0000256" key="1">
    <source>
        <dbReference type="SAM" id="SignalP"/>
    </source>
</evidence>
<evidence type="ECO:0000313" key="3">
    <source>
        <dbReference type="Proteomes" id="UP000803844"/>
    </source>
</evidence>